<keyword evidence="2" id="KW-1185">Reference proteome</keyword>
<reference evidence="1 2" key="1">
    <citation type="submission" date="2024-09" db="EMBL/GenBank/DDBJ databases">
        <title>Paenibacillus zeirhizospherea sp. nov., isolated from surface of the maize (Zea mays) roots in a horticulture field, Hungary.</title>
        <authorList>
            <person name="Marton D."/>
            <person name="Farkas M."/>
            <person name="Bedics A."/>
            <person name="Toth E."/>
            <person name="Tancsics A."/>
            <person name="Boka K."/>
            <person name="Maroti G."/>
            <person name="Kriszt B."/>
            <person name="Cserhati M."/>
        </authorList>
    </citation>
    <scope>NUCLEOTIDE SEQUENCE [LARGE SCALE GENOMIC DNA]</scope>
    <source>
        <strain evidence="1 2">KCTC 33519</strain>
    </source>
</reference>
<sequence>METDYRDLKKCDICGVELPAYEAYSFDILDKHFQVVETYQGHEKCIEATHKEPE</sequence>
<protein>
    <submittedName>
        <fullName evidence="1">Uncharacterized protein</fullName>
    </submittedName>
</protein>
<name>A0ABV5AZM6_9BACL</name>
<evidence type="ECO:0000313" key="2">
    <source>
        <dbReference type="Proteomes" id="UP001580346"/>
    </source>
</evidence>
<organism evidence="1 2">
    <name type="scientific">Paenibacillus enshidis</name>
    <dbReference type="NCBI Taxonomy" id="1458439"/>
    <lineage>
        <taxon>Bacteria</taxon>
        <taxon>Bacillati</taxon>
        <taxon>Bacillota</taxon>
        <taxon>Bacilli</taxon>
        <taxon>Bacillales</taxon>
        <taxon>Paenibacillaceae</taxon>
        <taxon>Paenibacillus</taxon>
    </lineage>
</organism>
<dbReference type="EMBL" id="JBHHMI010000029">
    <property type="protein sequence ID" value="MFB5269344.1"/>
    <property type="molecule type" value="Genomic_DNA"/>
</dbReference>
<comment type="caution">
    <text evidence="1">The sequence shown here is derived from an EMBL/GenBank/DDBJ whole genome shotgun (WGS) entry which is preliminary data.</text>
</comment>
<dbReference type="Proteomes" id="UP001580346">
    <property type="component" value="Unassembled WGS sequence"/>
</dbReference>
<gene>
    <name evidence="1" type="ORF">ACE41H_21520</name>
</gene>
<dbReference type="RefSeq" id="WP_375357616.1">
    <property type="nucleotide sequence ID" value="NZ_JBHHMI010000029.1"/>
</dbReference>
<accession>A0ABV5AZM6</accession>
<proteinExistence type="predicted"/>
<evidence type="ECO:0000313" key="1">
    <source>
        <dbReference type="EMBL" id="MFB5269344.1"/>
    </source>
</evidence>